<keyword evidence="3" id="KW-1003">Cell membrane</keyword>
<keyword evidence="10" id="KW-0175">Coiled coil</keyword>
<evidence type="ECO:0000313" key="13">
    <source>
        <dbReference type="EMBL" id="MDN4487437.1"/>
    </source>
</evidence>
<dbReference type="Proteomes" id="UP001172737">
    <property type="component" value="Unassembled WGS sequence"/>
</dbReference>
<evidence type="ECO:0000256" key="1">
    <source>
        <dbReference type="ARBA" id="ARBA00004651"/>
    </source>
</evidence>
<evidence type="ECO:0000256" key="8">
    <source>
        <dbReference type="ARBA" id="ARBA00023136"/>
    </source>
</evidence>
<feature type="coiled-coil region" evidence="10">
    <location>
        <begin position="324"/>
        <end position="351"/>
    </location>
</feature>
<keyword evidence="5 11" id="KW-1133">Transmembrane helix</keyword>
<dbReference type="GO" id="GO:0015386">
    <property type="term" value="F:potassium:proton antiporter activity"/>
    <property type="evidence" value="ECO:0007669"/>
    <property type="project" value="TreeGrafter"/>
</dbReference>
<evidence type="ECO:0000256" key="11">
    <source>
        <dbReference type="SAM" id="Phobius"/>
    </source>
</evidence>
<name>A0AAW7M2E5_9MICO</name>
<accession>A0AAW7M2E5</accession>
<feature type="transmembrane region" description="Helical" evidence="11">
    <location>
        <begin position="205"/>
        <end position="223"/>
    </location>
</feature>
<keyword evidence="8 11" id="KW-0472">Membrane</keyword>
<feature type="domain" description="Cation/H+ exchanger transmembrane" evidence="12">
    <location>
        <begin position="12"/>
        <end position="438"/>
    </location>
</feature>
<evidence type="ECO:0000256" key="2">
    <source>
        <dbReference type="ARBA" id="ARBA00022448"/>
    </source>
</evidence>
<evidence type="ECO:0000256" key="3">
    <source>
        <dbReference type="ARBA" id="ARBA00022475"/>
    </source>
</evidence>
<evidence type="ECO:0000256" key="10">
    <source>
        <dbReference type="SAM" id="Coils"/>
    </source>
</evidence>
<dbReference type="GO" id="GO:0098719">
    <property type="term" value="P:sodium ion import across plasma membrane"/>
    <property type="evidence" value="ECO:0007669"/>
    <property type="project" value="TreeGrafter"/>
</dbReference>
<feature type="transmembrane region" description="Helical" evidence="11">
    <location>
        <begin position="229"/>
        <end position="249"/>
    </location>
</feature>
<feature type="transmembrane region" description="Helical" evidence="11">
    <location>
        <begin position="270"/>
        <end position="288"/>
    </location>
</feature>
<sequence length="564" mass="59070">MEMALAIVVAAVAAIVAVNAIAPRVRVAAPLLLVVLGVGVSLLPGVPHLEVEPEIILLGVIPPLLYSAAVSLPAMEFRRDFASISGLSVVLVLLSSVLMGLFFWVVLPEIGLPLAIALGAVVSPTDAVAVQIIKKLGVSPRVVTVLEGESMLNDATALVLVRTAVAAAGAGMTFGEALWDFSSAVVLAVVIGLVAGEANIRLRRAVPGAASSTALSFVAPWAAAVPAEALGASGLVAAVVAGLVTGVRAPRFLRPEDRISERANWKTAELILEGAVFLVLGLELIGLVEDVIETHGSLWFAAGLGLAALALALAIRAGYIAPLVMVARRRVERAQARHDQAKERAEGAGDRLDTRALAKVNRRLEVHSADVRYLENRPLRWREGTVLVWAGMRGAITLAAAQTLPADTPLRSTLVLIAFVVAAGSLLGQGVSLPWVAKAVGVAGESEHDERERQALRDLLLAEATTVLDAPDLARPKGGAYDPEVIAAVRRAVVHASDEESEGEDLGDQFLELRLAVIAAQRSRLLATRAVGTYGSHALGAALRVLDADQISTQLRRDEPDEGD</sequence>
<dbReference type="InterPro" id="IPR006153">
    <property type="entry name" value="Cation/H_exchanger_TM"/>
</dbReference>
<dbReference type="Gene3D" id="6.10.140.1330">
    <property type="match status" value="1"/>
</dbReference>
<gene>
    <name evidence="13" type="ORF">QQX10_04550</name>
</gene>
<feature type="transmembrane region" description="Helical" evidence="11">
    <location>
        <begin position="300"/>
        <end position="327"/>
    </location>
</feature>
<evidence type="ECO:0000256" key="5">
    <source>
        <dbReference type="ARBA" id="ARBA00022989"/>
    </source>
</evidence>
<protein>
    <submittedName>
        <fullName evidence="13">Sodium:proton antiporter</fullName>
    </submittedName>
</protein>
<comment type="caution">
    <text evidence="13">The sequence shown here is derived from an EMBL/GenBank/DDBJ whole genome shotgun (WGS) entry which is preliminary data.</text>
</comment>
<dbReference type="PANTHER" id="PTHR10110">
    <property type="entry name" value="SODIUM/HYDROGEN EXCHANGER"/>
    <property type="match status" value="1"/>
</dbReference>
<dbReference type="GO" id="GO:0005886">
    <property type="term" value="C:plasma membrane"/>
    <property type="evidence" value="ECO:0007669"/>
    <property type="project" value="UniProtKB-SubCell"/>
</dbReference>
<dbReference type="GO" id="GO:0015385">
    <property type="term" value="F:sodium:proton antiporter activity"/>
    <property type="evidence" value="ECO:0007669"/>
    <property type="project" value="InterPro"/>
</dbReference>
<feature type="transmembrane region" description="Helical" evidence="11">
    <location>
        <begin position="55"/>
        <end position="75"/>
    </location>
</feature>
<keyword evidence="4 11" id="KW-0812">Transmembrane</keyword>
<keyword evidence="7" id="KW-0406">Ion transport</keyword>
<evidence type="ECO:0000313" key="14">
    <source>
        <dbReference type="Proteomes" id="UP001172737"/>
    </source>
</evidence>
<comment type="subcellular location">
    <subcellularLocation>
        <location evidence="1">Cell membrane</location>
        <topology evidence="1">Multi-pass membrane protein</topology>
    </subcellularLocation>
</comment>
<organism evidence="13 14">
    <name type="scientific">Demequina lignilytica</name>
    <dbReference type="NCBI Taxonomy" id="3051663"/>
    <lineage>
        <taxon>Bacteria</taxon>
        <taxon>Bacillati</taxon>
        <taxon>Actinomycetota</taxon>
        <taxon>Actinomycetes</taxon>
        <taxon>Micrococcales</taxon>
        <taxon>Demequinaceae</taxon>
        <taxon>Demequina</taxon>
    </lineage>
</organism>
<feature type="transmembrane region" description="Helical" evidence="11">
    <location>
        <begin position="181"/>
        <end position="198"/>
    </location>
</feature>
<proteinExistence type="predicted"/>
<evidence type="ECO:0000259" key="12">
    <source>
        <dbReference type="Pfam" id="PF00999"/>
    </source>
</evidence>
<dbReference type="EMBL" id="JAUHPX010000002">
    <property type="protein sequence ID" value="MDN4487437.1"/>
    <property type="molecule type" value="Genomic_DNA"/>
</dbReference>
<keyword evidence="2" id="KW-0813">Transport</keyword>
<feature type="transmembrane region" description="Helical" evidence="11">
    <location>
        <begin position="410"/>
        <end position="428"/>
    </location>
</feature>
<reference evidence="13" key="1">
    <citation type="submission" date="2023-06" db="EMBL/GenBank/DDBJ databases">
        <title>Sysu t00039.</title>
        <authorList>
            <person name="Gao L."/>
            <person name="Fang B.-Z."/>
            <person name="Li W.-J."/>
        </authorList>
    </citation>
    <scope>NUCLEOTIDE SEQUENCE</scope>
    <source>
        <strain evidence="13">SYSU T00039</strain>
    </source>
</reference>
<dbReference type="RefSeq" id="WP_301118497.1">
    <property type="nucleotide sequence ID" value="NZ_JAUHPX010000002.1"/>
</dbReference>
<dbReference type="Pfam" id="PF00999">
    <property type="entry name" value="Na_H_Exchanger"/>
    <property type="match status" value="1"/>
</dbReference>
<evidence type="ECO:0000256" key="6">
    <source>
        <dbReference type="ARBA" id="ARBA00023053"/>
    </source>
</evidence>
<keyword evidence="14" id="KW-1185">Reference proteome</keyword>
<evidence type="ECO:0000256" key="4">
    <source>
        <dbReference type="ARBA" id="ARBA00022692"/>
    </source>
</evidence>
<keyword evidence="6" id="KW-0915">Sodium</keyword>
<evidence type="ECO:0000256" key="9">
    <source>
        <dbReference type="ARBA" id="ARBA00023201"/>
    </source>
</evidence>
<keyword evidence="9" id="KW-0739">Sodium transport</keyword>
<dbReference type="AlphaFoldDB" id="A0AAW7M2E5"/>
<dbReference type="PANTHER" id="PTHR10110:SF86">
    <property type="entry name" value="SODIUM_HYDROGEN EXCHANGER 7"/>
    <property type="match status" value="1"/>
</dbReference>
<evidence type="ECO:0000256" key="7">
    <source>
        <dbReference type="ARBA" id="ARBA00023065"/>
    </source>
</evidence>
<dbReference type="GO" id="GO:0051453">
    <property type="term" value="P:regulation of intracellular pH"/>
    <property type="evidence" value="ECO:0007669"/>
    <property type="project" value="TreeGrafter"/>
</dbReference>
<dbReference type="InterPro" id="IPR018422">
    <property type="entry name" value="Cation/H_exchanger_CPA1"/>
</dbReference>
<feature type="transmembrane region" description="Helical" evidence="11">
    <location>
        <begin position="87"/>
        <end position="106"/>
    </location>
</feature>